<comment type="subcellular location">
    <subcellularLocation>
        <location evidence="1">Cytoplasm</location>
    </subcellularLocation>
</comment>
<dbReference type="InterPro" id="IPR020422">
    <property type="entry name" value="TYR_PHOSPHATASE_DUAL_dom"/>
</dbReference>
<dbReference type="PROSITE" id="PS50054">
    <property type="entry name" value="TYR_PHOSPHATASE_DUAL"/>
    <property type="match status" value="1"/>
</dbReference>
<dbReference type="Pfam" id="PF00782">
    <property type="entry name" value="DSPc"/>
    <property type="match status" value="1"/>
</dbReference>
<proteinExistence type="inferred from homology"/>
<dbReference type="PRINTS" id="PR01764">
    <property type="entry name" value="MAPKPHPHTASE"/>
</dbReference>
<feature type="domain" description="Rhodanese" evidence="12">
    <location>
        <begin position="31"/>
        <end position="147"/>
    </location>
</feature>
<dbReference type="Gene3D" id="3.40.250.10">
    <property type="entry name" value="Rhodanese-like domain"/>
    <property type="match status" value="1"/>
</dbReference>
<evidence type="ECO:0000256" key="7">
    <source>
        <dbReference type="PIRNR" id="PIRNR000939"/>
    </source>
</evidence>
<dbReference type="GO" id="GO:0043409">
    <property type="term" value="P:negative regulation of MAPK cascade"/>
    <property type="evidence" value="ECO:0007669"/>
    <property type="project" value="TreeGrafter"/>
</dbReference>
<evidence type="ECO:0000256" key="6">
    <source>
        <dbReference type="ARBA" id="ARBA00051722"/>
    </source>
</evidence>
<evidence type="ECO:0000256" key="8">
    <source>
        <dbReference type="PIRSR" id="PIRSR000939-1"/>
    </source>
</evidence>
<dbReference type="InterPro" id="IPR036873">
    <property type="entry name" value="Rhodanese-like_dom_sf"/>
</dbReference>
<dbReference type="InterPro" id="IPR029021">
    <property type="entry name" value="Prot-tyrosine_phosphatase-like"/>
</dbReference>
<dbReference type="GO" id="GO:0008330">
    <property type="term" value="F:protein tyrosine/threonine phosphatase activity"/>
    <property type="evidence" value="ECO:0007669"/>
    <property type="project" value="TreeGrafter"/>
</dbReference>
<name>A0AAN9B984_9CAEN</name>
<evidence type="ECO:0000256" key="4">
    <source>
        <dbReference type="ARBA" id="ARBA00022801"/>
    </source>
</evidence>
<evidence type="ECO:0000256" key="2">
    <source>
        <dbReference type="ARBA" id="ARBA00008601"/>
    </source>
</evidence>
<dbReference type="PROSITE" id="PS50206">
    <property type="entry name" value="RHODANESE_3"/>
    <property type="match status" value="1"/>
</dbReference>
<keyword evidence="5 7" id="KW-0904">Protein phosphatase</keyword>
<keyword evidence="14" id="KW-1185">Reference proteome</keyword>
<comment type="caution">
    <text evidence="13">The sequence shown here is derived from an EMBL/GenBank/DDBJ whole genome shotgun (WGS) entry which is preliminary data.</text>
</comment>
<dbReference type="GO" id="GO:0004722">
    <property type="term" value="F:protein serine/threonine phosphatase activity"/>
    <property type="evidence" value="ECO:0007669"/>
    <property type="project" value="UniProtKB-EC"/>
</dbReference>
<evidence type="ECO:0000259" key="10">
    <source>
        <dbReference type="PROSITE" id="PS50054"/>
    </source>
</evidence>
<dbReference type="GO" id="GO:0033550">
    <property type="term" value="F:MAP kinase tyrosine phosphatase activity"/>
    <property type="evidence" value="ECO:0007669"/>
    <property type="project" value="TreeGrafter"/>
</dbReference>
<dbReference type="CDD" id="cd01446">
    <property type="entry name" value="DSP_MapKP"/>
    <property type="match status" value="1"/>
</dbReference>
<gene>
    <name evidence="13" type="ORF">V1264_020038</name>
</gene>
<keyword evidence="3" id="KW-0963">Cytoplasm</keyword>
<dbReference type="SMART" id="SM00195">
    <property type="entry name" value="DSPc"/>
    <property type="match status" value="1"/>
</dbReference>
<comment type="catalytic activity">
    <reaction evidence="7">
        <text>O-phospho-L-threonyl-[protein] + H2O = L-threonyl-[protein] + phosphate</text>
        <dbReference type="Rhea" id="RHEA:47004"/>
        <dbReference type="Rhea" id="RHEA-COMP:11060"/>
        <dbReference type="Rhea" id="RHEA-COMP:11605"/>
        <dbReference type="ChEBI" id="CHEBI:15377"/>
        <dbReference type="ChEBI" id="CHEBI:30013"/>
        <dbReference type="ChEBI" id="CHEBI:43474"/>
        <dbReference type="ChEBI" id="CHEBI:61977"/>
        <dbReference type="EC" id="3.1.3.16"/>
    </reaction>
</comment>
<dbReference type="EC" id="3.1.3.16" evidence="7"/>
<evidence type="ECO:0000313" key="13">
    <source>
        <dbReference type="EMBL" id="KAK7101700.1"/>
    </source>
</evidence>
<dbReference type="PROSITE" id="PS50056">
    <property type="entry name" value="TYR_PHOSPHATASE_2"/>
    <property type="match status" value="1"/>
</dbReference>
<dbReference type="FunFam" id="3.90.190.10:FF:000011">
    <property type="entry name" value="Dual specificity phosphatase 6"/>
    <property type="match status" value="1"/>
</dbReference>
<evidence type="ECO:0000259" key="11">
    <source>
        <dbReference type="PROSITE" id="PS50056"/>
    </source>
</evidence>
<dbReference type="GO" id="GO:0017017">
    <property type="term" value="F:MAP kinase tyrosine/serine/threonine phosphatase activity"/>
    <property type="evidence" value="ECO:0007669"/>
    <property type="project" value="InterPro"/>
</dbReference>
<comment type="similarity">
    <text evidence="2 7">Belongs to the protein-tyrosine phosphatase family. Non-receptor class dual specificity subfamily.</text>
</comment>
<dbReference type="EMBL" id="JBAMIC010000010">
    <property type="protein sequence ID" value="KAK7101700.1"/>
    <property type="molecule type" value="Genomic_DNA"/>
</dbReference>
<accession>A0AAN9B984</accession>
<protein>
    <recommendedName>
        <fullName evidence="7">Dual specificity protein phosphatase</fullName>
        <ecNumber evidence="7">3.1.3.16</ecNumber>
        <ecNumber evidence="7">3.1.3.48</ecNumber>
    </recommendedName>
</protein>
<dbReference type="EC" id="3.1.3.48" evidence="7"/>
<dbReference type="SUPFAM" id="SSF52799">
    <property type="entry name" value="(Phosphotyrosine protein) phosphatases II"/>
    <property type="match status" value="1"/>
</dbReference>
<dbReference type="AlphaFoldDB" id="A0AAN9B984"/>
<feature type="domain" description="Tyrosine specific protein phosphatases" evidence="11">
    <location>
        <begin position="252"/>
        <end position="313"/>
    </location>
</feature>
<evidence type="ECO:0000256" key="5">
    <source>
        <dbReference type="ARBA" id="ARBA00022912"/>
    </source>
</evidence>
<reference evidence="13 14" key="1">
    <citation type="submission" date="2024-02" db="EMBL/GenBank/DDBJ databases">
        <title>Chromosome-scale genome assembly of the rough periwinkle Littorina saxatilis.</title>
        <authorList>
            <person name="De Jode A."/>
            <person name="Faria R."/>
            <person name="Formenti G."/>
            <person name="Sims Y."/>
            <person name="Smith T.P."/>
            <person name="Tracey A."/>
            <person name="Wood J.M.D."/>
            <person name="Zagrodzka Z.B."/>
            <person name="Johannesson K."/>
            <person name="Butlin R.K."/>
            <person name="Leder E.H."/>
        </authorList>
    </citation>
    <scope>NUCLEOTIDE SEQUENCE [LARGE SCALE GENOMIC DNA]</scope>
    <source>
        <strain evidence="13">Snail1</strain>
        <tissue evidence="13">Muscle</tissue>
    </source>
</reference>
<dbReference type="PIRSF" id="PIRSF000939">
    <property type="entry name" value="MAPK_Ptase"/>
    <property type="match status" value="1"/>
</dbReference>
<feature type="domain" description="Tyrosine-protein phosphatase" evidence="10">
    <location>
        <begin position="189"/>
        <end position="332"/>
    </location>
</feature>
<sequence length="369" mass="41339">MPSRECFNINTMSCDTHDCCSPERLRDEIRTGGKVLILDCRTQAEYVRAHIRQAINISLPSLMQKRLKRGSLNISSVIQNNEAKERFSRSCKSHQIVLYDECSTDLNANPSSVITLLVKKLRLDGSKVSFLIGGFSTFQERFPEYCQTQEITDNTILGLCNLRISDDSAYGSGESSGDVENNTPHMSPFPVQVLPYLYLGNAKNSADLNQLKKNGIHYILNVTPNVPNMFEDNRDFKYLQIPISDHWSQNLSSFFPDAIAFIDEARRNQQGVLVHCLAGISRSVTVTVAYLMSRKSMCLNEAYDFVKKCKPNISPNFTFMGQLLDFEKVLHHDTECKCAAHSSPLDDDGIAASDSDSEKASPPFEVSPV</sequence>
<dbReference type="InterPro" id="IPR000340">
    <property type="entry name" value="Dual-sp_phosphatase_cat-dom"/>
</dbReference>
<evidence type="ECO:0000256" key="1">
    <source>
        <dbReference type="ARBA" id="ARBA00004496"/>
    </source>
</evidence>
<dbReference type="GO" id="GO:0005829">
    <property type="term" value="C:cytosol"/>
    <property type="evidence" value="ECO:0007669"/>
    <property type="project" value="TreeGrafter"/>
</dbReference>
<organism evidence="13 14">
    <name type="scientific">Littorina saxatilis</name>
    <dbReference type="NCBI Taxonomy" id="31220"/>
    <lineage>
        <taxon>Eukaryota</taxon>
        <taxon>Metazoa</taxon>
        <taxon>Spiralia</taxon>
        <taxon>Lophotrochozoa</taxon>
        <taxon>Mollusca</taxon>
        <taxon>Gastropoda</taxon>
        <taxon>Caenogastropoda</taxon>
        <taxon>Littorinimorpha</taxon>
        <taxon>Littorinoidea</taxon>
        <taxon>Littorinidae</taxon>
        <taxon>Littorina</taxon>
    </lineage>
</organism>
<evidence type="ECO:0000313" key="14">
    <source>
        <dbReference type="Proteomes" id="UP001374579"/>
    </source>
</evidence>
<feature type="active site" description="Phosphocysteine intermediate" evidence="8">
    <location>
        <position position="276"/>
    </location>
</feature>
<evidence type="ECO:0000259" key="12">
    <source>
        <dbReference type="PROSITE" id="PS50206"/>
    </source>
</evidence>
<dbReference type="SMART" id="SM00450">
    <property type="entry name" value="RHOD"/>
    <property type="match status" value="1"/>
</dbReference>
<evidence type="ECO:0000256" key="3">
    <source>
        <dbReference type="ARBA" id="ARBA00022490"/>
    </source>
</evidence>
<dbReference type="Pfam" id="PF00581">
    <property type="entry name" value="Rhodanese"/>
    <property type="match status" value="1"/>
</dbReference>
<keyword evidence="4 7" id="KW-0378">Hydrolase</keyword>
<dbReference type="InterPro" id="IPR000387">
    <property type="entry name" value="Tyr_Pase_dom"/>
</dbReference>
<dbReference type="Gene3D" id="3.90.190.10">
    <property type="entry name" value="Protein tyrosine phosphatase superfamily"/>
    <property type="match status" value="1"/>
</dbReference>
<feature type="region of interest" description="Disordered" evidence="9">
    <location>
        <begin position="343"/>
        <end position="369"/>
    </location>
</feature>
<dbReference type="SUPFAM" id="SSF52821">
    <property type="entry name" value="Rhodanese/Cell cycle control phosphatase"/>
    <property type="match status" value="1"/>
</dbReference>
<dbReference type="CDD" id="cd14566">
    <property type="entry name" value="DSP_MKP_classII"/>
    <property type="match status" value="1"/>
</dbReference>
<comment type="catalytic activity">
    <reaction evidence="6 7">
        <text>O-phospho-L-tyrosyl-[protein] + H2O = L-tyrosyl-[protein] + phosphate</text>
        <dbReference type="Rhea" id="RHEA:10684"/>
        <dbReference type="Rhea" id="RHEA-COMP:10136"/>
        <dbReference type="Rhea" id="RHEA-COMP:20101"/>
        <dbReference type="ChEBI" id="CHEBI:15377"/>
        <dbReference type="ChEBI" id="CHEBI:43474"/>
        <dbReference type="ChEBI" id="CHEBI:46858"/>
        <dbReference type="ChEBI" id="CHEBI:61978"/>
        <dbReference type="EC" id="3.1.3.48"/>
    </reaction>
</comment>
<evidence type="ECO:0000256" key="9">
    <source>
        <dbReference type="SAM" id="MobiDB-lite"/>
    </source>
</evidence>
<dbReference type="InterPro" id="IPR001763">
    <property type="entry name" value="Rhodanese-like_dom"/>
</dbReference>
<dbReference type="FunFam" id="3.40.250.10:FF:000054">
    <property type="entry name" value="Dual specificity phosphatase 9"/>
    <property type="match status" value="1"/>
</dbReference>
<dbReference type="Proteomes" id="UP001374579">
    <property type="component" value="Unassembled WGS sequence"/>
</dbReference>
<dbReference type="InterPro" id="IPR008343">
    <property type="entry name" value="MKP"/>
</dbReference>
<dbReference type="PANTHER" id="PTHR10159">
    <property type="entry name" value="DUAL SPECIFICITY PROTEIN PHOSPHATASE"/>
    <property type="match status" value="1"/>
</dbReference>
<dbReference type="PANTHER" id="PTHR10159:SF519">
    <property type="entry name" value="DUAL SPECIFICITY PROTEIN PHOSPHATASE MPK3"/>
    <property type="match status" value="1"/>
</dbReference>